<sequence>MPPSSHQDIAAILMPILQQNGTLQQLHDSAHQALTAKLDAEWERNLPWMTETVDGIDCRRKQLDDERAAIQLQLDKLGELVAAENIHGKTPESEADINKAKADAEESRKKLPGVLRQLEVLDEMTQGIDCLMSEMKFTEQAFHAELFKQIAEYLRRMVTEHGSVAEVVRYLRRQQG</sequence>
<dbReference type="EMBL" id="JANBVN010000050">
    <property type="protein sequence ID" value="KAJ9156826.1"/>
    <property type="molecule type" value="Genomic_DNA"/>
</dbReference>
<gene>
    <name evidence="1" type="ORF">NKR19_g4141</name>
</gene>
<evidence type="ECO:0000313" key="1">
    <source>
        <dbReference type="EMBL" id="KAJ9156826.1"/>
    </source>
</evidence>
<organism evidence="1 2">
    <name type="scientific">Coniochaeta hoffmannii</name>
    <dbReference type="NCBI Taxonomy" id="91930"/>
    <lineage>
        <taxon>Eukaryota</taxon>
        <taxon>Fungi</taxon>
        <taxon>Dikarya</taxon>
        <taxon>Ascomycota</taxon>
        <taxon>Pezizomycotina</taxon>
        <taxon>Sordariomycetes</taxon>
        <taxon>Sordariomycetidae</taxon>
        <taxon>Coniochaetales</taxon>
        <taxon>Coniochaetaceae</taxon>
        <taxon>Coniochaeta</taxon>
    </lineage>
</organism>
<comment type="caution">
    <text evidence="1">The sequence shown here is derived from an EMBL/GenBank/DDBJ whole genome shotgun (WGS) entry which is preliminary data.</text>
</comment>
<proteinExistence type="predicted"/>
<keyword evidence="2" id="KW-1185">Reference proteome</keyword>
<protein>
    <submittedName>
        <fullName evidence="1">Uncharacterized protein</fullName>
    </submittedName>
</protein>
<reference evidence="1" key="1">
    <citation type="submission" date="2022-07" db="EMBL/GenBank/DDBJ databases">
        <title>Fungi with potential for degradation of polypropylene.</title>
        <authorList>
            <person name="Gostincar C."/>
        </authorList>
    </citation>
    <scope>NUCLEOTIDE SEQUENCE</scope>
    <source>
        <strain evidence="1">EXF-13287</strain>
    </source>
</reference>
<accession>A0AA38SBZ8</accession>
<evidence type="ECO:0000313" key="2">
    <source>
        <dbReference type="Proteomes" id="UP001174691"/>
    </source>
</evidence>
<name>A0AA38SBZ8_9PEZI</name>
<dbReference type="AlphaFoldDB" id="A0AA38SBZ8"/>
<dbReference type="Proteomes" id="UP001174691">
    <property type="component" value="Unassembled WGS sequence"/>
</dbReference>